<evidence type="ECO:0000313" key="1">
    <source>
        <dbReference type="EMBL" id="KAA6303083.1"/>
    </source>
</evidence>
<name>A0A5M8P3P6_9BACT</name>
<accession>A0A5M8P3P6</accession>
<comment type="caution">
    <text evidence="1">The sequence shown here is derived from an EMBL/GenBank/DDBJ whole genome shotgun (WGS) entry which is preliminary data.</text>
</comment>
<dbReference type="EMBL" id="SNRX01000003">
    <property type="protein sequence ID" value="KAA6303083.1"/>
    <property type="molecule type" value="Genomic_DNA"/>
</dbReference>
<gene>
    <name evidence="1" type="ORF">EZS26_000686</name>
</gene>
<protein>
    <submittedName>
        <fullName evidence="1">Uncharacterized protein</fullName>
    </submittedName>
</protein>
<dbReference type="AlphaFoldDB" id="A0A5M8P3P6"/>
<sequence length="361" mass="41758">MNIKKIIFSTLLGLTFCSAFGQKGKLALYFDNPIVVDSLSTIIIPTRYNSDFLSSNKIALWGDFYANIIFYNFVTDTYKPLFDDDTYIVGFGRSYNTYSNNANQSKNITSQCIFYRVKNYDRNKNGRIDDKDPAILYVSDIYGNNLKSLTSENENVISFDIFEKQNFVLIKIQRDQDGNGKFKSDDKDFYFIKLDLTTMNFGNKIELNKVNMSKKIKIPKGRTKEDIQQREKIIKDFYSNWNAVNPTKHIFNLALNDFIHVRFLSIQETAEHAAFTYKSTLAVTYLTEILEKAKVIERVKPKENNQNQKRFSEIIIMQHNKKEFGDIKLTIGVLKGSKQHIQYCITAIEKATKNPPRPGNS</sequence>
<evidence type="ECO:0000313" key="2">
    <source>
        <dbReference type="Proteomes" id="UP000324575"/>
    </source>
</evidence>
<reference evidence="1 2" key="1">
    <citation type="submission" date="2019-03" db="EMBL/GenBank/DDBJ databases">
        <title>Single cell metagenomics reveals metabolic interactions within the superorganism composed of flagellate Streblomastix strix and complex community of Bacteroidetes bacteria on its surface.</title>
        <authorList>
            <person name="Treitli S.C."/>
            <person name="Kolisko M."/>
            <person name="Husnik F."/>
            <person name="Keeling P."/>
            <person name="Hampl V."/>
        </authorList>
    </citation>
    <scope>NUCLEOTIDE SEQUENCE [LARGE SCALE GENOMIC DNA]</scope>
    <source>
        <strain evidence="1">St1</strain>
    </source>
</reference>
<dbReference type="Proteomes" id="UP000324575">
    <property type="component" value="Unassembled WGS sequence"/>
</dbReference>
<organism evidence="1 2">
    <name type="scientific">Candidatus Ordinivivax streblomastigis</name>
    <dbReference type="NCBI Taxonomy" id="2540710"/>
    <lineage>
        <taxon>Bacteria</taxon>
        <taxon>Pseudomonadati</taxon>
        <taxon>Bacteroidota</taxon>
        <taxon>Bacteroidia</taxon>
        <taxon>Bacteroidales</taxon>
        <taxon>Candidatus Ordinivivax</taxon>
    </lineage>
</organism>
<proteinExistence type="predicted"/>